<proteinExistence type="inferred from homology"/>
<dbReference type="Gene3D" id="3.40.50.620">
    <property type="entry name" value="HUPs"/>
    <property type="match status" value="1"/>
</dbReference>
<dbReference type="InterPro" id="IPR012094">
    <property type="entry name" value="tRNA_Ile_lys_synt"/>
</dbReference>
<dbReference type="NCBIfam" id="TIGR02432">
    <property type="entry name" value="lysidine_TilS_N"/>
    <property type="match status" value="1"/>
</dbReference>
<evidence type="ECO:0000259" key="9">
    <source>
        <dbReference type="SMART" id="SM00977"/>
    </source>
</evidence>
<dbReference type="EC" id="6.3.4.19" evidence="2"/>
<keyword evidence="4" id="KW-0436">Ligase</keyword>
<dbReference type="SUPFAM" id="SSF82829">
    <property type="entry name" value="MesJ substrate recognition domain-like"/>
    <property type="match status" value="1"/>
</dbReference>
<dbReference type="GO" id="GO:0008033">
    <property type="term" value="P:tRNA processing"/>
    <property type="evidence" value="ECO:0007669"/>
    <property type="project" value="UniProtKB-KW"/>
</dbReference>
<evidence type="ECO:0000256" key="6">
    <source>
        <dbReference type="ARBA" id="ARBA00022741"/>
    </source>
</evidence>
<organism evidence="10">
    <name type="scientific">marine sediment metagenome</name>
    <dbReference type="NCBI Taxonomy" id="412755"/>
    <lineage>
        <taxon>unclassified sequences</taxon>
        <taxon>metagenomes</taxon>
        <taxon>ecological metagenomes</taxon>
    </lineage>
</organism>
<reference evidence="10" key="1">
    <citation type="journal article" date="2015" name="Nature">
        <title>Complex archaea that bridge the gap between prokaryotes and eukaryotes.</title>
        <authorList>
            <person name="Spang A."/>
            <person name="Saw J.H."/>
            <person name="Jorgensen S.L."/>
            <person name="Zaremba-Niedzwiedzka K."/>
            <person name="Martijn J."/>
            <person name="Lind A.E."/>
            <person name="van Eijk R."/>
            <person name="Schleper C."/>
            <person name="Guy L."/>
            <person name="Ettema T.J."/>
        </authorList>
    </citation>
    <scope>NUCLEOTIDE SEQUENCE</scope>
</reference>
<dbReference type="Gene3D" id="1.20.59.20">
    <property type="match status" value="1"/>
</dbReference>
<evidence type="ECO:0000256" key="7">
    <source>
        <dbReference type="ARBA" id="ARBA00022840"/>
    </source>
</evidence>
<dbReference type="EMBL" id="LAZR01048187">
    <property type="protein sequence ID" value="KKK92500.1"/>
    <property type="molecule type" value="Genomic_DNA"/>
</dbReference>
<dbReference type="InterPro" id="IPR012796">
    <property type="entry name" value="Lysidine-tRNA-synth_C"/>
</dbReference>
<evidence type="ECO:0000256" key="4">
    <source>
        <dbReference type="ARBA" id="ARBA00022598"/>
    </source>
</evidence>
<dbReference type="InterPro" id="IPR011063">
    <property type="entry name" value="TilS/TtcA_N"/>
</dbReference>
<name>A0A0F9A301_9ZZZZ</name>
<evidence type="ECO:0000256" key="3">
    <source>
        <dbReference type="ARBA" id="ARBA00022490"/>
    </source>
</evidence>
<sequence>AGHCYLGYSGGLDSHVLLHALVKLLGAESITAVHINHQLSGNADAWQQHCQSCCDELCVSMVAETVTVENSGQGLEQAAREARYSIFEKLLMPSDLMLLAHHADDQVETVLYRLLRGSGPKGLAGMPQARSLGEGELLRPLLSYTRVELEEYAKAEGLNWIEDESNEDLSFDRNFLRKKVVPVIAERWSDYPARVAHSAALCGETDQLVEILAAQDLIAVYERPERIGWSIALEPMMTLDVSRQGNLLRHWAGQHQLPQPGHRIVDTVLHELLPARQDAEPLVSWAGVQLRRFHRRLYLLPVDVDTPDQLPESLTWKTSEDLVLPDNSQLLTTTEPGRGLRLAEGSVVDVRFRSGGERCTPVGRNGSNTLKKLFQEYGLEPWLRHRVPLIYLEGQLAAVGDLWVCDEFSVVEGEQGITIQWYFPS</sequence>
<keyword evidence="7" id="KW-0067">ATP-binding</keyword>
<dbReference type="InterPro" id="IPR014729">
    <property type="entry name" value="Rossmann-like_a/b/a_fold"/>
</dbReference>
<evidence type="ECO:0000256" key="5">
    <source>
        <dbReference type="ARBA" id="ARBA00022694"/>
    </source>
</evidence>
<dbReference type="SMART" id="SM00977">
    <property type="entry name" value="TilS_C"/>
    <property type="match status" value="1"/>
</dbReference>
<dbReference type="CDD" id="cd01992">
    <property type="entry name" value="TilS_N"/>
    <property type="match status" value="1"/>
</dbReference>
<comment type="subcellular location">
    <subcellularLocation>
        <location evidence="1">Cytoplasm</location>
    </subcellularLocation>
</comment>
<evidence type="ECO:0000256" key="8">
    <source>
        <dbReference type="ARBA" id="ARBA00048539"/>
    </source>
</evidence>
<dbReference type="Pfam" id="PF11734">
    <property type="entry name" value="TilS_C"/>
    <property type="match status" value="1"/>
</dbReference>
<feature type="non-terminal residue" evidence="10">
    <location>
        <position position="1"/>
    </location>
</feature>
<comment type="catalytic activity">
    <reaction evidence="8">
        <text>cytidine(34) in tRNA(Ile2) + L-lysine + ATP = lysidine(34) in tRNA(Ile2) + AMP + diphosphate + H(+)</text>
        <dbReference type="Rhea" id="RHEA:43744"/>
        <dbReference type="Rhea" id="RHEA-COMP:10625"/>
        <dbReference type="Rhea" id="RHEA-COMP:10670"/>
        <dbReference type="ChEBI" id="CHEBI:15378"/>
        <dbReference type="ChEBI" id="CHEBI:30616"/>
        <dbReference type="ChEBI" id="CHEBI:32551"/>
        <dbReference type="ChEBI" id="CHEBI:33019"/>
        <dbReference type="ChEBI" id="CHEBI:82748"/>
        <dbReference type="ChEBI" id="CHEBI:83665"/>
        <dbReference type="ChEBI" id="CHEBI:456215"/>
        <dbReference type="EC" id="6.3.4.19"/>
    </reaction>
</comment>
<gene>
    <name evidence="10" type="ORF">LCGC14_2702310</name>
</gene>
<protein>
    <recommendedName>
        <fullName evidence="2">tRNA(Ile)-lysidine synthetase</fullName>
        <ecNumber evidence="2">6.3.4.19</ecNumber>
    </recommendedName>
</protein>
<evidence type="ECO:0000256" key="2">
    <source>
        <dbReference type="ARBA" id="ARBA00013267"/>
    </source>
</evidence>
<keyword evidence="3" id="KW-0963">Cytoplasm</keyword>
<dbReference type="NCBIfam" id="TIGR02433">
    <property type="entry name" value="lysidine_TilS_C"/>
    <property type="match status" value="1"/>
</dbReference>
<dbReference type="Pfam" id="PF09179">
    <property type="entry name" value="TilS"/>
    <property type="match status" value="1"/>
</dbReference>
<accession>A0A0F9A301</accession>
<dbReference type="GO" id="GO:0005737">
    <property type="term" value="C:cytoplasm"/>
    <property type="evidence" value="ECO:0007669"/>
    <property type="project" value="UniProtKB-SubCell"/>
</dbReference>
<evidence type="ECO:0000256" key="1">
    <source>
        <dbReference type="ARBA" id="ARBA00004496"/>
    </source>
</evidence>
<dbReference type="HAMAP" id="MF_01161">
    <property type="entry name" value="tRNA_Ile_lys_synt"/>
    <property type="match status" value="1"/>
</dbReference>
<dbReference type="SUPFAM" id="SSF56037">
    <property type="entry name" value="PheT/TilS domain"/>
    <property type="match status" value="1"/>
</dbReference>
<dbReference type="SUPFAM" id="SSF52402">
    <property type="entry name" value="Adenine nucleotide alpha hydrolases-like"/>
    <property type="match status" value="1"/>
</dbReference>
<dbReference type="Pfam" id="PF01171">
    <property type="entry name" value="ATP_bind_3"/>
    <property type="match status" value="1"/>
</dbReference>
<keyword evidence="5" id="KW-0819">tRNA processing</keyword>
<dbReference type="InterPro" id="IPR012795">
    <property type="entry name" value="tRNA_Ile_lys_synt_N"/>
</dbReference>
<dbReference type="PANTHER" id="PTHR43033">
    <property type="entry name" value="TRNA(ILE)-LYSIDINE SYNTHASE-RELATED"/>
    <property type="match status" value="1"/>
</dbReference>
<feature type="domain" description="Lysidine-tRNA(Ile) synthetase C-terminal" evidence="9">
    <location>
        <begin position="348"/>
        <end position="421"/>
    </location>
</feature>
<dbReference type="PANTHER" id="PTHR43033:SF1">
    <property type="entry name" value="TRNA(ILE)-LYSIDINE SYNTHASE-RELATED"/>
    <property type="match status" value="1"/>
</dbReference>
<keyword evidence="6" id="KW-0547">Nucleotide-binding</keyword>
<dbReference type="GO" id="GO:0005524">
    <property type="term" value="F:ATP binding"/>
    <property type="evidence" value="ECO:0007669"/>
    <property type="project" value="UniProtKB-KW"/>
</dbReference>
<comment type="caution">
    <text evidence="10">The sequence shown here is derived from an EMBL/GenBank/DDBJ whole genome shotgun (WGS) entry which is preliminary data.</text>
</comment>
<dbReference type="AlphaFoldDB" id="A0A0F9A301"/>
<dbReference type="InterPro" id="IPR015262">
    <property type="entry name" value="tRNA_Ile_lys_synt_subst-bd"/>
</dbReference>
<dbReference type="GO" id="GO:0032267">
    <property type="term" value="F:tRNA(Ile)-lysidine synthase activity"/>
    <property type="evidence" value="ECO:0007669"/>
    <property type="project" value="UniProtKB-EC"/>
</dbReference>
<evidence type="ECO:0000313" key="10">
    <source>
        <dbReference type="EMBL" id="KKK92500.1"/>
    </source>
</evidence>